<feature type="compositionally biased region" description="Low complexity" evidence="4">
    <location>
        <begin position="173"/>
        <end position="185"/>
    </location>
</feature>
<feature type="region of interest" description="Disordered" evidence="4">
    <location>
        <begin position="1"/>
        <end position="238"/>
    </location>
</feature>
<dbReference type="GO" id="GO:0005634">
    <property type="term" value="C:nucleus"/>
    <property type="evidence" value="ECO:0007669"/>
    <property type="project" value="UniProtKB-SubCell"/>
</dbReference>
<dbReference type="Gene3D" id="2.40.50.40">
    <property type="match status" value="2"/>
</dbReference>
<dbReference type="CDD" id="cd00024">
    <property type="entry name" value="CD_CSD"/>
    <property type="match status" value="2"/>
</dbReference>
<feature type="compositionally biased region" description="Polar residues" evidence="4">
    <location>
        <begin position="394"/>
        <end position="403"/>
    </location>
</feature>
<dbReference type="InterPro" id="IPR023780">
    <property type="entry name" value="Chromo_domain"/>
</dbReference>
<keyword evidence="3" id="KW-0539">Nucleus</keyword>
<dbReference type="EMBL" id="JAADJF010000127">
    <property type="protein sequence ID" value="KAF4437580.1"/>
    <property type="molecule type" value="Genomic_DNA"/>
</dbReference>
<evidence type="ECO:0000313" key="7">
    <source>
        <dbReference type="Proteomes" id="UP000536711"/>
    </source>
</evidence>
<dbReference type="PROSITE" id="PS50013">
    <property type="entry name" value="CHROMO_2"/>
    <property type="match status" value="1"/>
</dbReference>
<feature type="compositionally biased region" description="Basic and acidic residues" evidence="4">
    <location>
        <begin position="36"/>
        <end position="49"/>
    </location>
</feature>
<feature type="compositionally biased region" description="Basic and acidic residues" evidence="4">
    <location>
        <begin position="219"/>
        <end position="238"/>
    </location>
</feature>
<feature type="compositionally biased region" description="Basic residues" evidence="4">
    <location>
        <begin position="362"/>
        <end position="384"/>
    </location>
</feature>
<comment type="subcellular location">
    <subcellularLocation>
        <location evidence="1">Nucleus</location>
    </subcellularLocation>
</comment>
<dbReference type="Proteomes" id="UP000536711">
    <property type="component" value="Unassembled WGS sequence"/>
</dbReference>
<evidence type="ECO:0000256" key="3">
    <source>
        <dbReference type="ARBA" id="ARBA00023242"/>
    </source>
</evidence>
<dbReference type="InterPro" id="IPR051219">
    <property type="entry name" value="Heterochromatin_chromo-domain"/>
</dbReference>
<dbReference type="InterPro" id="IPR000953">
    <property type="entry name" value="Chromo/chromo_shadow_dom"/>
</dbReference>
<dbReference type="SUPFAM" id="SSF54160">
    <property type="entry name" value="Chromo domain-like"/>
    <property type="match status" value="2"/>
</dbReference>
<comment type="subunit">
    <text evidence="2">Component of the NuA4 histone acetyltransferase complex.</text>
</comment>
<evidence type="ECO:0000259" key="5">
    <source>
        <dbReference type="PROSITE" id="PS50013"/>
    </source>
</evidence>
<feature type="region of interest" description="Disordered" evidence="4">
    <location>
        <begin position="362"/>
        <end position="403"/>
    </location>
</feature>
<dbReference type="PANTHER" id="PTHR22812">
    <property type="entry name" value="CHROMOBOX PROTEIN"/>
    <property type="match status" value="1"/>
</dbReference>
<feature type="compositionally biased region" description="Polar residues" evidence="4">
    <location>
        <begin position="209"/>
        <end position="218"/>
    </location>
</feature>
<evidence type="ECO:0000256" key="1">
    <source>
        <dbReference type="ARBA" id="ARBA00004123"/>
    </source>
</evidence>
<dbReference type="OrthoDB" id="433924at2759"/>
<dbReference type="SMART" id="SM00298">
    <property type="entry name" value="CHROMO"/>
    <property type="match status" value="2"/>
</dbReference>
<dbReference type="GO" id="GO:0006338">
    <property type="term" value="P:chromatin remodeling"/>
    <property type="evidence" value="ECO:0007669"/>
    <property type="project" value="UniProtKB-ARBA"/>
</dbReference>
<feature type="compositionally biased region" description="Polar residues" evidence="4">
    <location>
        <begin position="58"/>
        <end position="67"/>
    </location>
</feature>
<keyword evidence="7" id="KW-1185">Reference proteome</keyword>
<evidence type="ECO:0000256" key="4">
    <source>
        <dbReference type="SAM" id="MobiDB-lite"/>
    </source>
</evidence>
<evidence type="ECO:0000256" key="2">
    <source>
        <dbReference type="ARBA" id="ARBA00011353"/>
    </source>
</evidence>
<gene>
    <name evidence="6" type="ORF">FACUT_5512</name>
</gene>
<sequence length="403" mass="44599">MNAIFNFLSSPLKQPAERPPPSSMPLTASRPSLSPREQRLAKRAADRFSEPAGRSPRSRLSNVSLASTDHDNTAEISVVSRRRETIAMAPPPSVKKRISTSTRSSPIHKPKSHGSRVASSPAVRSSPRRRESVELGGSSPALIATSPASIPKRVSRVASSPAVRSSPRRRESAGGPPAFASSPASIQRGINGVSQSSEETKSPRRSSRASRVTEPQTNGREKTPEEQPEEAHFEGEAEDDKRYEFVRIADHRWADNEIELLMQWKDGDTSWISEELLHTDNRQALFAYWRSQPGGRPKNPEDDEVYQVFAIRKHRVRNGVPQVLVEWLGYDASENTWEDQDYIEGVAPKLVEAYFDQVKGKGKIQAKAKSQTKSKPKSKAKPKAQAKTSARGVTRSSARVSKR</sequence>
<feature type="compositionally biased region" description="Low complexity" evidence="4">
    <location>
        <begin position="115"/>
        <end position="125"/>
    </location>
</feature>
<dbReference type="Pfam" id="PF00385">
    <property type="entry name" value="Chromo"/>
    <property type="match status" value="1"/>
</dbReference>
<name>A0A8H4NJM8_9HYPO</name>
<protein>
    <submittedName>
        <fullName evidence="6">Chromo domain-containing</fullName>
    </submittedName>
</protein>
<comment type="caution">
    <text evidence="6">The sequence shown here is derived from an EMBL/GenBank/DDBJ whole genome shotgun (WGS) entry which is preliminary data.</text>
</comment>
<feature type="domain" description="Chromo" evidence="5">
    <location>
        <begin position="306"/>
        <end position="357"/>
    </location>
</feature>
<proteinExistence type="predicted"/>
<evidence type="ECO:0000313" key="6">
    <source>
        <dbReference type="EMBL" id="KAF4437580.1"/>
    </source>
</evidence>
<dbReference type="AlphaFoldDB" id="A0A8H4NJM8"/>
<accession>A0A8H4NJM8</accession>
<organism evidence="6 7">
    <name type="scientific">Fusarium acutatum</name>
    <dbReference type="NCBI Taxonomy" id="78861"/>
    <lineage>
        <taxon>Eukaryota</taxon>
        <taxon>Fungi</taxon>
        <taxon>Dikarya</taxon>
        <taxon>Ascomycota</taxon>
        <taxon>Pezizomycotina</taxon>
        <taxon>Sordariomycetes</taxon>
        <taxon>Hypocreomycetidae</taxon>
        <taxon>Hypocreales</taxon>
        <taxon>Nectriaceae</taxon>
        <taxon>Fusarium</taxon>
        <taxon>Fusarium fujikuroi species complex</taxon>
    </lineage>
</organism>
<feature type="compositionally biased region" description="Low complexity" evidence="4">
    <location>
        <begin position="156"/>
        <end position="165"/>
    </location>
</feature>
<reference evidence="6 7" key="1">
    <citation type="submission" date="2020-01" db="EMBL/GenBank/DDBJ databases">
        <title>Identification and distribution of gene clusters putatively required for synthesis of sphingolipid metabolism inhibitors in phylogenetically diverse species of the filamentous fungus Fusarium.</title>
        <authorList>
            <person name="Kim H.-S."/>
            <person name="Busman M."/>
            <person name="Brown D.W."/>
            <person name="Divon H."/>
            <person name="Uhlig S."/>
            <person name="Proctor R.H."/>
        </authorList>
    </citation>
    <scope>NUCLEOTIDE SEQUENCE [LARGE SCALE GENOMIC DNA]</scope>
    <source>
        <strain evidence="6 7">NRRL 13308</strain>
    </source>
</reference>
<dbReference type="InterPro" id="IPR016197">
    <property type="entry name" value="Chromo-like_dom_sf"/>
</dbReference>